<dbReference type="InterPro" id="IPR012902">
    <property type="entry name" value="N_methyl_site"/>
</dbReference>
<dbReference type="NCBIfam" id="TIGR02532">
    <property type="entry name" value="IV_pilin_GFxxxE"/>
    <property type="match status" value="1"/>
</dbReference>
<dbReference type="SUPFAM" id="SSF54523">
    <property type="entry name" value="Pili subunits"/>
    <property type="match status" value="1"/>
</dbReference>
<evidence type="ECO:0000313" key="2">
    <source>
        <dbReference type="EMBL" id="ADO84006.1"/>
    </source>
</evidence>
<keyword evidence="1" id="KW-0472">Membrane</keyword>
<dbReference type="KEGG" id="ipo:Ilyop_2244"/>
<protein>
    <recommendedName>
        <fullName evidence="4">Prepilin-type N-terminal cleavage/methylation domain-containing protein</fullName>
    </recommendedName>
</protein>
<evidence type="ECO:0000256" key="1">
    <source>
        <dbReference type="SAM" id="Phobius"/>
    </source>
</evidence>
<geneLocation type="plasmid" evidence="2 3">
    <name>pILYOP01</name>
</geneLocation>
<dbReference type="InterPro" id="IPR045584">
    <property type="entry name" value="Pilin-like"/>
</dbReference>
<dbReference type="RefSeq" id="WP_013388667.1">
    <property type="nucleotide sequence ID" value="NC_014633.1"/>
</dbReference>
<sequence length="165" mass="17670">MKKGFTLIELVVVVALILILSATIMVKVSKVIKNSRDAKAYFITGEYRTVYKIAAVESEDGGNDIDFNDLVERVDSHAANELYSSRISDSKGAYASGSVEDGGIGGFLEVGTNTGGITVEGSTMPLILLIIEKGVGVSIADNSTYYFDDGENGKDTRGEEWDGIE</sequence>
<evidence type="ECO:0000313" key="3">
    <source>
        <dbReference type="Proteomes" id="UP000006875"/>
    </source>
</evidence>
<keyword evidence="2" id="KW-0614">Plasmid</keyword>
<dbReference type="AlphaFoldDB" id="E3HCV0"/>
<feature type="transmembrane region" description="Helical" evidence="1">
    <location>
        <begin position="6"/>
        <end position="26"/>
    </location>
</feature>
<gene>
    <name evidence="2" type="ordered locus">Ilyop_2244</name>
</gene>
<evidence type="ECO:0008006" key="4">
    <source>
        <dbReference type="Google" id="ProtNLM"/>
    </source>
</evidence>
<dbReference type="Proteomes" id="UP000006875">
    <property type="component" value="Plasmid pILYOP01"/>
</dbReference>
<keyword evidence="1" id="KW-0812">Transmembrane</keyword>
<dbReference type="PROSITE" id="PS00409">
    <property type="entry name" value="PROKAR_NTER_METHYL"/>
    <property type="match status" value="1"/>
</dbReference>
<dbReference type="HOGENOM" id="CLU_1608627_0_0_0"/>
<accession>E3HCV0</accession>
<reference evidence="2 3" key="1">
    <citation type="journal article" date="2010" name="Stand. Genomic Sci.">
        <title>Complete genome sequence of Ilyobacter polytropus type strain (CuHbu1).</title>
        <authorList>
            <person name="Sikorski J."/>
            <person name="Chertkov O."/>
            <person name="Lapidus A."/>
            <person name="Nolan M."/>
            <person name="Lucas S."/>
            <person name="Del Rio T.G."/>
            <person name="Tice H."/>
            <person name="Cheng J.F."/>
            <person name="Tapia R."/>
            <person name="Han C."/>
            <person name="Goodwin L."/>
            <person name="Pitluck S."/>
            <person name="Liolios K."/>
            <person name="Ivanova N."/>
            <person name="Mavromatis K."/>
            <person name="Mikhailova N."/>
            <person name="Pati A."/>
            <person name="Chen A."/>
            <person name="Palaniappan K."/>
            <person name="Land M."/>
            <person name="Hauser L."/>
            <person name="Chang Y.J."/>
            <person name="Jeffries C.D."/>
            <person name="Brambilla E."/>
            <person name="Yasawong M."/>
            <person name="Rohde M."/>
            <person name="Pukall R."/>
            <person name="Spring S."/>
            <person name="Goker M."/>
            <person name="Woyke T."/>
            <person name="Bristow J."/>
            <person name="Eisen J.A."/>
            <person name="Markowitz V."/>
            <person name="Hugenholtz P."/>
            <person name="Kyrpides N.C."/>
            <person name="Klenk H.P."/>
        </authorList>
    </citation>
    <scope>NUCLEOTIDE SEQUENCE [LARGE SCALE GENOMIC DNA]</scope>
    <source>
        <strain evidence="3">ATCC 51220 / DSM 2926 / LMG 16218 / CuHBu1</strain>
        <plasmid evidence="3">pILYOP01</plasmid>
    </source>
</reference>
<organism evidence="2 3">
    <name type="scientific">Ilyobacter polytropus (strain ATCC 51220 / DSM 2926 / LMG 16218 / CuHBu1)</name>
    <dbReference type="NCBI Taxonomy" id="572544"/>
    <lineage>
        <taxon>Bacteria</taxon>
        <taxon>Fusobacteriati</taxon>
        <taxon>Fusobacteriota</taxon>
        <taxon>Fusobacteriia</taxon>
        <taxon>Fusobacteriales</taxon>
        <taxon>Fusobacteriaceae</taxon>
        <taxon>Ilyobacter</taxon>
    </lineage>
</organism>
<name>E3HCV0_ILYPC</name>
<proteinExistence type="predicted"/>
<dbReference type="Gene3D" id="3.30.700.10">
    <property type="entry name" value="Glycoprotein, Type 4 Pilin"/>
    <property type="match status" value="1"/>
</dbReference>
<keyword evidence="3" id="KW-1185">Reference proteome</keyword>
<keyword evidence="1" id="KW-1133">Transmembrane helix</keyword>
<dbReference type="Pfam" id="PF07963">
    <property type="entry name" value="N_methyl"/>
    <property type="match status" value="1"/>
</dbReference>
<dbReference type="EMBL" id="CP002282">
    <property type="protein sequence ID" value="ADO84006.1"/>
    <property type="molecule type" value="Genomic_DNA"/>
</dbReference>